<evidence type="ECO:0000313" key="2">
    <source>
        <dbReference type="EMBL" id="GAA4078962.1"/>
    </source>
</evidence>
<name>A0ABP7W1F6_9ACTN</name>
<comment type="caution">
    <text evidence="2">The sequence shown here is derived from an EMBL/GenBank/DDBJ whole genome shotgun (WGS) entry which is preliminary data.</text>
</comment>
<keyword evidence="3" id="KW-1185">Reference proteome</keyword>
<evidence type="ECO:0000256" key="1">
    <source>
        <dbReference type="SAM" id="MobiDB-lite"/>
    </source>
</evidence>
<dbReference type="EMBL" id="BAAAZG010000025">
    <property type="protein sequence ID" value="GAA4078962.1"/>
    <property type="molecule type" value="Genomic_DNA"/>
</dbReference>
<feature type="compositionally biased region" description="Basic and acidic residues" evidence="1">
    <location>
        <begin position="1"/>
        <end position="24"/>
    </location>
</feature>
<sequence length="60" mass="6398">MTRVEDIVMPHSTDRPPADSEIDRAPLVPPVRRWQCCHCGGTGLTGDGDTCPHGDGSGHC</sequence>
<feature type="region of interest" description="Disordered" evidence="1">
    <location>
        <begin position="1"/>
        <end position="26"/>
    </location>
</feature>
<protein>
    <submittedName>
        <fullName evidence="2">Uncharacterized protein</fullName>
    </submittedName>
</protein>
<gene>
    <name evidence="2" type="ORF">GCM10022214_41570</name>
</gene>
<accession>A0ABP7W1F6</accession>
<reference evidence="3" key="1">
    <citation type="journal article" date="2019" name="Int. J. Syst. Evol. Microbiol.">
        <title>The Global Catalogue of Microorganisms (GCM) 10K type strain sequencing project: providing services to taxonomists for standard genome sequencing and annotation.</title>
        <authorList>
            <consortium name="The Broad Institute Genomics Platform"/>
            <consortium name="The Broad Institute Genome Sequencing Center for Infectious Disease"/>
            <person name="Wu L."/>
            <person name="Ma J."/>
        </authorList>
    </citation>
    <scope>NUCLEOTIDE SEQUENCE [LARGE SCALE GENOMIC DNA]</scope>
    <source>
        <strain evidence="3">JCM 16702</strain>
    </source>
</reference>
<organism evidence="2 3">
    <name type="scientific">Actinomadura miaoliensis</name>
    <dbReference type="NCBI Taxonomy" id="430685"/>
    <lineage>
        <taxon>Bacteria</taxon>
        <taxon>Bacillati</taxon>
        <taxon>Actinomycetota</taxon>
        <taxon>Actinomycetes</taxon>
        <taxon>Streptosporangiales</taxon>
        <taxon>Thermomonosporaceae</taxon>
        <taxon>Actinomadura</taxon>
    </lineage>
</organism>
<dbReference type="RefSeq" id="WP_344949781.1">
    <property type="nucleotide sequence ID" value="NZ_BAAAZG010000025.1"/>
</dbReference>
<evidence type="ECO:0000313" key="3">
    <source>
        <dbReference type="Proteomes" id="UP001500683"/>
    </source>
</evidence>
<proteinExistence type="predicted"/>
<dbReference type="Proteomes" id="UP001500683">
    <property type="component" value="Unassembled WGS sequence"/>
</dbReference>